<dbReference type="Proteomes" id="UP000029117">
    <property type="component" value="Unassembled WGS sequence"/>
</dbReference>
<evidence type="ECO:0000313" key="3">
    <source>
        <dbReference type="EMBL" id="KFJ42824.1"/>
    </source>
</evidence>
<keyword evidence="1" id="KW-0175">Coiled coil</keyword>
<evidence type="ECO:0000256" key="1">
    <source>
        <dbReference type="SAM" id="Coils"/>
    </source>
</evidence>
<dbReference type="Gene3D" id="3.40.50.150">
    <property type="entry name" value="Vaccinia Virus protein VP39"/>
    <property type="match status" value="1"/>
</dbReference>
<proteinExistence type="predicted"/>
<dbReference type="EMBL" id="JOUE01000006">
    <property type="protein sequence ID" value="KFJ42824.1"/>
    <property type="molecule type" value="Genomic_DNA"/>
</dbReference>
<dbReference type="GO" id="GO:0032259">
    <property type="term" value="P:methylation"/>
    <property type="evidence" value="ECO:0007669"/>
    <property type="project" value="UniProtKB-KW"/>
</dbReference>
<dbReference type="SUPFAM" id="SSF53335">
    <property type="entry name" value="S-adenosyl-L-methionine-dependent methyltransferases"/>
    <property type="match status" value="1"/>
</dbReference>
<accession>A0AAW3DB03</accession>
<evidence type="ECO:0000313" key="4">
    <source>
        <dbReference type="Proteomes" id="UP000029117"/>
    </source>
</evidence>
<gene>
    <name evidence="3" type="ORF">DR78_456</name>
</gene>
<sequence length="328" mass="38490">MALNKFANFLKLHEIKESKNLRIGNKQKDGGYTCSDNLLNSIDIIYNYGVGDDVSFEHEFIDMFPEKLVRSFDHTIDKHPLPHSKIDYHKEGLASKKTKDCDRFENHVLRFEDSDKKILLKMDVEGAEYEYFKNIDNDFFRKNVYGIILELHDLDSCLDNAINILENLHQDYVCVHWHNNNNGDIFCDDGYFFPTVIEISLVNKHFFKFDLSDSKLPLSIDVPCNPNRPEYHLDLCCDSLTNHNQIVEITIQLNNRLIDLESKLANNINEKEDIKNNLNIVTNELEHYKRLSESMDVRLSEIYGSLIWKITKPFRGFKKIINRFFVKS</sequence>
<dbReference type="AlphaFoldDB" id="A0AAW3DB03"/>
<organism evidence="3 4">
    <name type="scientific">Francisella philomiragia</name>
    <dbReference type="NCBI Taxonomy" id="28110"/>
    <lineage>
        <taxon>Bacteria</taxon>
        <taxon>Pseudomonadati</taxon>
        <taxon>Pseudomonadota</taxon>
        <taxon>Gammaproteobacteria</taxon>
        <taxon>Thiotrichales</taxon>
        <taxon>Francisellaceae</taxon>
        <taxon>Francisella</taxon>
    </lineage>
</organism>
<protein>
    <submittedName>
        <fullName evidence="3">Methyltransferase domain protein</fullName>
    </submittedName>
</protein>
<dbReference type="GO" id="GO:0008168">
    <property type="term" value="F:methyltransferase activity"/>
    <property type="evidence" value="ECO:0007669"/>
    <property type="project" value="UniProtKB-KW"/>
</dbReference>
<evidence type="ECO:0000259" key="2">
    <source>
        <dbReference type="Pfam" id="PF05050"/>
    </source>
</evidence>
<keyword evidence="3" id="KW-0489">Methyltransferase</keyword>
<dbReference type="RefSeq" id="WP_035736668.1">
    <property type="nucleotide sequence ID" value="NZ_JACTRV010000014.1"/>
</dbReference>
<name>A0AAW3DB03_9GAMM</name>
<keyword evidence="3" id="KW-0808">Transferase</keyword>
<dbReference type="PANTHER" id="PTHR32026">
    <property type="entry name" value="METHYLTRANSFERASE-LIKE PROTEIN 24"/>
    <property type="match status" value="1"/>
</dbReference>
<reference evidence="3 4" key="1">
    <citation type="submission" date="2014-04" db="EMBL/GenBank/DDBJ databases">
        <authorList>
            <person name="Bishop-Lilly K.A."/>
            <person name="Broomall S.M."/>
            <person name="Chain P.S."/>
            <person name="Chertkov O."/>
            <person name="Coyne S.R."/>
            <person name="Daligault H.E."/>
            <person name="Davenport K.W."/>
            <person name="Erkkila T."/>
            <person name="Frey K.G."/>
            <person name="Gibbons H.S."/>
            <person name="Gu W."/>
            <person name="Jaissle J."/>
            <person name="Johnson S.L."/>
            <person name="Koroleva G.I."/>
            <person name="Ladner J.T."/>
            <person name="Lo C.-C."/>
            <person name="Minogue T.D."/>
            <person name="Munk C."/>
            <person name="Palacios G.F."/>
            <person name="Redden C.L."/>
            <person name="Rosenzweig C.N."/>
            <person name="Scholz M.B."/>
            <person name="Teshima H."/>
            <person name="Xu Y."/>
        </authorList>
    </citation>
    <scope>NUCLEOTIDE SEQUENCE [LARGE SCALE GENOMIC DNA]</scope>
    <source>
        <strain evidence="3 4">FAJ</strain>
    </source>
</reference>
<dbReference type="InterPro" id="IPR029063">
    <property type="entry name" value="SAM-dependent_MTases_sf"/>
</dbReference>
<comment type="caution">
    <text evidence="3">The sequence shown here is derived from an EMBL/GenBank/DDBJ whole genome shotgun (WGS) entry which is preliminary data.</text>
</comment>
<feature type="domain" description="Methyltransferase FkbM" evidence="2">
    <location>
        <begin position="44"/>
        <end position="155"/>
    </location>
</feature>
<dbReference type="PANTHER" id="PTHR32026:SF10">
    <property type="entry name" value="METHYLTRANSFERASE-LIKE PROTEIN 24-RELATED"/>
    <property type="match status" value="1"/>
</dbReference>
<dbReference type="InterPro" id="IPR026913">
    <property type="entry name" value="METTL24"/>
</dbReference>
<dbReference type="InterPro" id="IPR006342">
    <property type="entry name" value="FkbM_mtfrase"/>
</dbReference>
<dbReference type="InterPro" id="IPR035932">
    <property type="entry name" value="HflD-like_sf"/>
</dbReference>
<dbReference type="SUPFAM" id="SSF101322">
    <property type="entry name" value="YcfC-like"/>
    <property type="match status" value="1"/>
</dbReference>
<dbReference type="Pfam" id="PF05050">
    <property type="entry name" value="Methyltransf_21"/>
    <property type="match status" value="1"/>
</dbReference>
<feature type="coiled-coil region" evidence="1">
    <location>
        <begin position="257"/>
        <end position="291"/>
    </location>
</feature>